<organism evidence="7 8">
    <name type="scientific">Pedobacter psychrophilus</name>
    <dbReference type="NCBI Taxonomy" id="1826909"/>
    <lineage>
        <taxon>Bacteria</taxon>
        <taxon>Pseudomonadati</taxon>
        <taxon>Bacteroidota</taxon>
        <taxon>Sphingobacteriia</taxon>
        <taxon>Sphingobacteriales</taxon>
        <taxon>Sphingobacteriaceae</taxon>
        <taxon>Pedobacter</taxon>
    </lineage>
</organism>
<dbReference type="SUPFAM" id="SSF48452">
    <property type="entry name" value="TPR-like"/>
    <property type="match status" value="1"/>
</dbReference>
<evidence type="ECO:0000256" key="1">
    <source>
        <dbReference type="ARBA" id="ARBA00004442"/>
    </source>
</evidence>
<comment type="similarity">
    <text evidence="2">Belongs to the SusD family.</text>
</comment>
<evidence type="ECO:0000256" key="5">
    <source>
        <dbReference type="ARBA" id="ARBA00023237"/>
    </source>
</evidence>
<keyword evidence="4" id="KW-0472">Membrane</keyword>
<evidence type="ECO:0000256" key="3">
    <source>
        <dbReference type="ARBA" id="ARBA00022729"/>
    </source>
</evidence>
<dbReference type="RefSeq" id="WP_068823132.1">
    <property type="nucleotide sequence ID" value="NZ_LWHJ01000029.1"/>
</dbReference>
<evidence type="ECO:0000256" key="2">
    <source>
        <dbReference type="ARBA" id="ARBA00006275"/>
    </source>
</evidence>
<comment type="caution">
    <text evidence="7">The sequence shown here is derived from an EMBL/GenBank/DDBJ whole genome shotgun (WGS) entry which is preliminary data.</text>
</comment>
<dbReference type="InterPro" id="IPR011990">
    <property type="entry name" value="TPR-like_helical_dom_sf"/>
</dbReference>
<protein>
    <recommendedName>
        <fullName evidence="6">RagB/SusD domain-containing protein</fullName>
    </recommendedName>
</protein>
<proteinExistence type="inferred from homology"/>
<keyword evidence="3" id="KW-0732">Signal</keyword>
<dbReference type="EMBL" id="LWHJ01000029">
    <property type="protein sequence ID" value="OAQ38980.1"/>
    <property type="molecule type" value="Genomic_DNA"/>
</dbReference>
<evidence type="ECO:0000259" key="6">
    <source>
        <dbReference type="Pfam" id="PF07980"/>
    </source>
</evidence>
<keyword evidence="5" id="KW-0998">Cell outer membrane</keyword>
<dbReference type="Gene3D" id="1.25.40.390">
    <property type="match status" value="1"/>
</dbReference>
<dbReference type="Pfam" id="PF07980">
    <property type="entry name" value="SusD_RagB"/>
    <property type="match status" value="1"/>
</dbReference>
<feature type="domain" description="RagB/SusD" evidence="6">
    <location>
        <begin position="390"/>
        <end position="639"/>
    </location>
</feature>
<name>A0A179DE53_9SPHI</name>
<evidence type="ECO:0000256" key="4">
    <source>
        <dbReference type="ARBA" id="ARBA00023136"/>
    </source>
</evidence>
<reference evidence="7 8" key="2">
    <citation type="submission" date="2016-06" db="EMBL/GenBank/DDBJ databases">
        <title>Pedobacter psychrophilus sp. nov., isolated from Antarctic fragmentary rock.</title>
        <authorList>
            <person name="Svec P."/>
        </authorList>
    </citation>
    <scope>NUCLEOTIDE SEQUENCE [LARGE SCALE GENOMIC DNA]</scope>
    <source>
        <strain evidence="7 8">CCM 8644</strain>
    </source>
</reference>
<dbReference type="OrthoDB" id="5694214at2"/>
<sequence>MKNFKILITTILAVILCVTVNSCKKVENFLEKAPGEDLTEANLFTSVNQLDRLVTTIYLYGLHQNMGWTNNTLSPTNGISEYNTHPTSDMSDESDLNEQTFGPNILFNQGTVSPANIVNIDNKYYQRFIALRQIAVLIKNIDNVPDITPAYKAQVIAEVKCIRAFMYLEMVQRYGGVPIITDTFDPGIAFVAPRNSIEECFNFIVSECDEAINSNALPPVQTSVLQGRITSIVPFAIKSRALLYAASPKYNIAIPYLSMVNSADNKLLCYGNFDARRWDVAAAAALAGLNKAREIGVALVFGTNEIDRIGRYPGDIDPLVNPRNPNTLVPLGTVPTRGNYELSWSIHNNSEIILTFQGHGNVNNAFNDPFRNILPQAFGTTRAGVAGLMNHVKKYEKLDGTPQTWPATGTNLAAKNRELDPRFKQSLIYNNGYFGTGRPIFELAVEAAATTGRNSLGHWMRKMLPININQGNLVPLDIILRLNELYLNYAEAKNEADANASSTDFSTARTNATLDNTVYTPNIYDAVNVLRARSGMPNLPILSQSNFRTRVRNERAVELAFDGHRLWDISRWLIAEEDGVMRGLMEKMTINRAGGTAPNFNYNWTISQHEIRTFNKNMYSYPFPLTEVQKGGIVQNPGW</sequence>
<comment type="subcellular location">
    <subcellularLocation>
        <location evidence="1">Cell outer membrane</location>
    </subcellularLocation>
</comment>
<evidence type="ECO:0000313" key="7">
    <source>
        <dbReference type="EMBL" id="OAQ38980.1"/>
    </source>
</evidence>
<accession>A0A179DE53</accession>
<dbReference type="GO" id="GO:0009279">
    <property type="term" value="C:cell outer membrane"/>
    <property type="evidence" value="ECO:0007669"/>
    <property type="project" value="UniProtKB-SubCell"/>
</dbReference>
<dbReference type="InterPro" id="IPR012944">
    <property type="entry name" value="SusD_RagB_dom"/>
</dbReference>
<evidence type="ECO:0000313" key="8">
    <source>
        <dbReference type="Proteomes" id="UP000078459"/>
    </source>
</evidence>
<dbReference type="AlphaFoldDB" id="A0A179DE53"/>
<reference evidence="7 8" key="1">
    <citation type="submission" date="2016-04" db="EMBL/GenBank/DDBJ databases">
        <authorList>
            <person name="Evans L.H."/>
            <person name="Alamgir A."/>
            <person name="Owens N."/>
            <person name="Weber N.D."/>
            <person name="Virtaneva K."/>
            <person name="Barbian K."/>
            <person name="Babar A."/>
            <person name="Rosenke K."/>
        </authorList>
    </citation>
    <scope>NUCLEOTIDE SEQUENCE [LARGE SCALE GENOMIC DNA]</scope>
    <source>
        <strain evidence="7 8">CCM 8644</strain>
    </source>
</reference>
<gene>
    <name evidence="7" type="ORF">A5893_13155</name>
</gene>
<dbReference type="Proteomes" id="UP000078459">
    <property type="component" value="Unassembled WGS sequence"/>
</dbReference>
<dbReference type="STRING" id="1826909.A5893_13155"/>
<keyword evidence="8" id="KW-1185">Reference proteome</keyword>